<evidence type="ECO:0000256" key="17">
    <source>
        <dbReference type="SAM" id="MobiDB-lite"/>
    </source>
</evidence>
<comment type="subcellular location">
    <subcellularLocation>
        <location evidence="14">Endomembrane system</location>
        <topology evidence="14">Single-pass membrane protein</topology>
    </subcellularLocation>
    <subcellularLocation>
        <location evidence="2">Membrane</location>
        <topology evidence="2">Single-pass type II membrane protein</topology>
    </subcellularLocation>
</comment>
<evidence type="ECO:0000313" key="19">
    <source>
        <dbReference type="EMBL" id="CAK9237700.1"/>
    </source>
</evidence>
<comment type="catalytic activity">
    <reaction evidence="1">
        <text>S-ubiquitinyl-[E2 ubiquitin-conjugating enzyme]-L-cysteine + [acceptor protein]-L-lysine = [E2 ubiquitin-conjugating enzyme]-L-cysteine + N(6)-ubiquitinyl-[acceptor protein]-L-lysine.</text>
        <dbReference type="EC" id="2.3.2.27"/>
    </reaction>
</comment>
<feature type="repeat" description="ANK" evidence="15">
    <location>
        <begin position="44"/>
        <end position="76"/>
    </location>
</feature>
<accession>A0ABP0V753</accession>
<dbReference type="SUPFAM" id="SSF53335">
    <property type="entry name" value="S-adenosyl-L-methionine-dependent methyltransferases"/>
    <property type="match status" value="2"/>
</dbReference>
<evidence type="ECO:0000256" key="9">
    <source>
        <dbReference type="ARBA" id="ARBA00022737"/>
    </source>
</evidence>
<evidence type="ECO:0000256" key="4">
    <source>
        <dbReference type="ARBA" id="ARBA00008361"/>
    </source>
</evidence>
<evidence type="ECO:0000256" key="2">
    <source>
        <dbReference type="ARBA" id="ARBA00004606"/>
    </source>
</evidence>
<keyword evidence="15" id="KW-0040">ANK repeat</keyword>
<dbReference type="InterPro" id="IPR017907">
    <property type="entry name" value="Znf_RING_CS"/>
</dbReference>
<dbReference type="InterPro" id="IPR001841">
    <property type="entry name" value="Znf_RING"/>
</dbReference>
<dbReference type="InterPro" id="IPR004159">
    <property type="entry name" value="Put_SAM_MeTrfase"/>
</dbReference>
<gene>
    <name evidence="19" type="ORF">CSSPTR1EN2_LOCUS23834</name>
</gene>
<evidence type="ECO:0000256" key="5">
    <source>
        <dbReference type="ARBA" id="ARBA00012483"/>
    </source>
</evidence>
<evidence type="ECO:0000256" key="10">
    <source>
        <dbReference type="ARBA" id="ARBA00022771"/>
    </source>
</evidence>
<evidence type="ECO:0000256" key="8">
    <source>
        <dbReference type="ARBA" id="ARBA00022723"/>
    </source>
</evidence>
<evidence type="ECO:0000256" key="15">
    <source>
        <dbReference type="PROSITE-ProRule" id="PRU00023"/>
    </source>
</evidence>
<dbReference type="PROSITE" id="PS50089">
    <property type="entry name" value="ZF_RING_2"/>
    <property type="match status" value="1"/>
</dbReference>
<evidence type="ECO:0000256" key="3">
    <source>
        <dbReference type="ARBA" id="ARBA00004906"/>
    </source>
</evidence>
<dbReference type="Gene3D" id="1.25.40.20">
    <property type="entry name" value="Ankyrin repeat-containing domain"/>
    <property type="match status" value="2"/>
</dbReference>
<evidence type="ECO:0000256" key="12">
    <source>
        <dbReference type="ARBA" id="ARBA00022833"/>
    </source>
</evidence>
<evidence type="ECO:0000256" key="13">
    <source>
        <dbReference type="ARBA" id="ARBA00022968"/>
    </source>
</evidence>
<feature type="repeat" description="ANK" evidence="15">
    <location>
        <begin position="219"/>
        <end position="251"/>
    </location>
</feature>
<feature type="repeat" description="ANK" evidence="15">
    <location>
        <begin position="77"/>
        <end position="109"/>
    </location>
</feature>
<dbReference type="Pfam" id="PF12796">
    <property type="entry name" value="Ank_2"/>
    <property type="match status" value="1"/>
</dbReference>
<dbReference type="Gene3D" id="3.40.50.150">
    <property type="entry name" value="Vaccinia Virus protein VP39"/>
    <property type="match status" value="1"/>
</dbReference>
<keyword evidence="7" id="KW-0808">Transferase</keyword>
<dbReference type="Proteomes" id="UP001497512">
    <property type="component" value="Chromosome 9"/>
</dbReference>
<keyword evidence="8" id="KW-0479">Metal-binding</keyword>
<comment type="pathway">
    <text evidence="3">Protein modification; protein ubiquitination.</text>
</comment>
<evidence type="ECO:0000256" key="7">
    <source>
        <dbReference type="ARBA" id="ARBA00022679"/>
    </source>
</evidence>
<dbReference type="InterPro" id="IPR013083">
    <property type="entry name" value="Znf_RING/FYVE/PHD"/>
</dbReference>
<dbReference type="PROSITE" id="PS50297">
    <property type="entry name" value="ANK_REP_REGION"/>
    <property type="match status" value="5"/>
</dbReference>
<feature type="domain" description="RING-type" evidence="18">
    <location>
        <begin position="317"/>
        <end position="367"/>
    </location>
</feature>
<keyword evidence="13" id="KW-0812">Transmembrane</keyword>
<sequence>MGNSFGCSASGERLVSAARDGDFQEARALLECNPRLAKYSTFGVRNSPLHFSAMQGHNEIVTLLLECGVEVNTRNYCGQTALMQACRYGHWEVVQTLLLYKANVNRADYLNGRTALHFAAVSGHVRCIRLIVADYVPSVPYLWNTLQPANKDETPSMKSYLDQSSLARIVNKAADGGITALHMAALNSHTECVQLLLDLAGNVSAVTVQDGTTIDLIGAGSSPLHYAACGGSIPCCQALIARGASRTAHNCNGWTALQVARLWRRHWLEPLLAPESSLTISSLPPSRYLALPLSSIMKIARECGWRLDTVAVDSDPCAVCLERQCTVAAEGCGHELCTRCALYLCSTNTIPATASSPPGSIPCPLCRHGIVSFVKLPTTISLKELAKVNMTSLTLCTACTVEFSEPTCARALIQKGEHKGCCGASPLPSTALRLTCPGLSSLNCPGGFGSNGENSGSMSPTITCSGFPRSDSRSGKSLSQGLQEVVMGDSGAAREEEAVKYKWRRCTWRGAQDYIPCLDNKNYLRHNKAHKHFEHRERHCPSEAEQPKCLVPLPLGYKSPILWPQSRDEVWYNNVPYQKLVSFKADQNWVKKMEDKLVFPGGGTQFKDGAGQYINFIQRAYPEIEWGKNIRVLLDVGCGVASFGGYLFDREVITMSFAPKDEHEAQVQLALERGIPAVSSVMGTQRLVFPSNVFDIVHCARCRVRWHGDGGLLLLELNRILRPGGYFVWSATPVYQNDTTDQQAWNKTLAVTESMSWKLVAKQNSNEAAIGVAIFQKPKDNELYKTQKVVTMLPFCPDADNADAAWYVKMRKCIHRIPNSARSEWPAQWPGRVNATPAWLTDSQIGIYGKPAPEDYRADTEHWEHVVHKSYLQGVGIDWTTIRNIMDMNAGYGGFAAALIKQPVWVMNIVPITEPDTLPIIYDRGLIGMYHDWCEPHSTYPRTYDLLHANRIISSTKNRCNVTSLIMEMDRILRPNGWAIFHDQVEVLSKVQEIFRSLHWDVVLTYKKDNEELLAAQKTFWRPDASS</sequence>
<dbReference type="SMART" id="SM00248">
    <property type="entry name" value="ANK"/>
    <property type="match status" value="5"/>
</dbReference>
<dbReference type="EMBL" id="OZ019901">
    <property type="protein sequence ID" value="CAK9237700.1"/>
    <property type="molecule type" value="Genomic_DNA"/>
</dbReference>
<comment type="similarity">
    <text evidence="4">Belongs to the methyltransferase superfamily.</text>
</comment>
<protein>
    <recommendedName>
        <fullName evidence="5">RING-type E3 ubiquitin transferase</fullName>
        <ecNumber evidence="5">2.3.2.27</ecNumber>
    </recommendedName>
</protein>
<evidence type="ECO:0000256" key="11">
    <source>
        <dbReference type="ARBA" id="ARBA00022786"/>
    </source>
</evidence>
<evidence type="ECO:0000256" key="14">
    <source>
        <dbReference type="ARBA" id="ARBA00037847"/>
    </source>
</evidence>
<keyword evidence="11" id="KW-0833">Ubl conjugation pathway</keyword>
<evidence type="ECO:0000256" key="16">
    <source>
        <dbReference type="PROSITE-ProRule" id="PRU00175"/>
    </source>
</evidence>
<dbReference type="PANTHER" id="PTHR10108:SF1077">
    <property type="entry name" value="METHYLTRANSFERASE PMT27-RELATED"/>
    <property type="match status" value="1"/>
</dbReference>
<evidence type="ECO:0000256" key="6">
    <source>
        <dbReference type="ARBA" id="ARBA00022603"/>
    </source>
</evidence>
<keyword evidence="12" id="KW-0862">Zinc</keyword>
<dbReference type="InterPro" id="IPR029063">
    <property type="entry name" value="SAM-dependent_MTases_sf"/>
</dbReference>
<dbReference type="InterPro" id="IPR002110">
    <property type="entry name" value="Ankyrin_rpt"/>
</dbReference>
<feature type="region of interest" description="Disordered" evidence="17">
    <location>
        <begin position="467"/>
        <end position="489"/>
    </location>
</feature>
<dbReference type="InterPro" id="IPR036770">
    <property type="entry name" value="Ankyrin_rpt-contain_sf"/>
</dbReference>
<proteinExistence type="inferred from homology"/>
<evidence type="ECO:0000259" key="18">
    <source>
        <dbReference type="PROSITE" id="PS50089"/>
    </source>
</evidence>
<dbReference type="InterPro" id="IPR056760">
    <property type="entry name" value="RING_XB3-like"/>
</dbReference>
<keyword evidence="20" id="KW-1185">Reference proteome</keyword>
<dbReference type="SUPFAM" id="SSF48403">
    <property type="entry name" value="Ankyrin repeat"/>
    <property type="match status" value="1"/>
</dbReference>
<name>A0ABP0V753_9BRYO</name>
<dbReference type="SUPFAM" id="SSF57850">
    <property type="entry name" value="RING/U-box"/>
    <property type="match status" value="1"/>
</dbReference>
<dbReference type="PANTHER" id="PTHR10108">
    <property type="entry name" value="SAM-DEPENDENT METHYLTRANSFERASE"/>
    <property type="match status" value="1"/>
</dbReference>
<dbReference type="PROSITE" id="PS50088">
    <property type="entry name" value="ANK_REPEAT"/>
    <property type="match status" value="5"/>
</dbReference>
<dbReference type="Gene3D" id="3.30.40.10">
    <property type="entry name" value="Zinc/RING finger domain, C3HC4 (zinc finger)"/>
    <property type="match status" value="1"/>
</dbReference>
<feature type="repeat" description="ANK" evidence="15">
    <location>
        <begin position="176"/>
        <end position="208"/>
    </location>
</feature>
<dbReference type="Pfam" id="PF00023">
    <property type="entry name" value="Ank"/>
    <property type="match status" value="2"/>
</dbReference>
<evidence type="ECO:0000256" key="1">
    <source>
        <dbReference type="ARBA" id="ARBA00000900"/>
    </source>
</evidence>
<dbReference type="EC" id="2.3.2.27" evidence="5"/>
<dbReference type="PROSITE" id="PS00518">
    <property type="entry name" value="ZF_RING_1"/>
    <property type="match status" value="1"/>
</dbReference>
<dbReference type="SMART" id="SM00184">
    <property type="entry name" value="RING"/>
    <property type="match status" value="1"/>
</dbReference>
<reference evidence="19" key="1">
    <citation type="submission" date="2024-02" db="EMBL/GenBank/DDBJ databases">
        <authorList>
            <consortium name="ELIXIR-Norway"/>
            <consortium name="Elixir Norway"/>
        </authorList>
    </citation>
    <scope>NUCLEOTIDE SEQUENCE</scope>
</reference>
<keyword evidence="9" id="KW-0677">Repeat</keyword>
<keyword evidence="13" id="KW-0735">Signal-anchor</keyword>
<dbReference type="Pfam" id="PF24921">
    <property type="entry name" value="RING_XB3-XBAT31"/>
    <property type="match status" value="1"/>
</dbReference>
<dbReference type="Pfam" id="PF03141">
    <property type="entry name" value="Methyltransf_29"/>
    <property type="match status" value="1"/>
</dbReference>
<organism evidence="19 20">
    <name type="scientific">Sphagnum troendelagicum</name>
    <dbReference type="NCBI Taxonomy" id="128251"/>
    <lineage>
        <taxon>Eukaryota</taxon>
        <taxon>Viridiplantae</taxon>
        <taxon>Streptophyta</taxon>
        <taxon>Embryophyta</taxon>
        <taxon>Bryophyta</taxon>
        <taxon>Sphagnophytina</taxon>
        <taxon>Sphagnopsida</taxon>
        <taxon>Sphagnales</taxon>
        <taxon>Sphagnaceae</taxon>
        <taxon>Sphagnum</taxon>
    </lineage>
</organism>
<evidence type="ECO:0000313" key="20">
    <source>
        <dbReference type="Proteomes" id="UP001497512"/>
    </source>
</evidence>
<keyword evidence="6" id="KW-0489">Methyltransferase</keyword>
<feature type="repeat" description="ANK" evidence="15">
    <location>
        <begin position="111"/>
        <end position="132"/>
    </location>
</feature>
<keyword evidence="10 16" id="KW-0863">Zinc-finger</keyword>